<evidence type="ECO:0000313" key="1">
    <source>
        <dbReference type="EMBL" id="MDP9862444.1"/>
    </source>
</evidence>
<evidence type="ECO:0000313" key="2">
    <source>
        <dbReference type="Proteomes" id="UP001230426"/>
    </source>
</evidence>
<accession>A0ABT9R0V9</accession>
<protein>
    <submittedName>
        <fullName evidence="1">Uncharacterized protein</fullName>
    </submittedName>
</protein>
<name>A0ABT9R0V9_9ACTN</name>
<reference evidence="1 2" key="1">
    <citation type="submission" date="2023-07" db="EMBL/GenBank/DDBJ databases">
        <title>Sequencing the genomes of 1000 actinobacteria strains.</title>
        <authorList>
            <person name="Klenk H.-P."/>
        </authorList>
    </citation>
    <scope>NUCLEOTIDE SEQUENCE [LARGE SCALE GENOMIC DNA]</scope>
    <source>
        <strain evidence="1 2">DSM 44109</strain>
    </source>
</reference>
<sequence length="58" mass="6044">MSSTTSGQGLQRATADLMIVANHRPALTDEEPAAIERAVPASAVAEDHGVRSAQDGER</sequence>
<dbReference type="RefSeq" id="WP_306858495.1">
    <property type="nucleotide sequence ID" value="NZ_JAUSRB010000001.1"/>
</dbReference>
<proteinExistence type="predicted"/>
<comment type="caution">
    <text evidence="1">The sequence shown here is derived from an EMBL/GenBank/DDBJ whole genome shotgun (WGS) entry which is preliminary data.</text>
</comment>
<dbReference type="EMBL" id="JAUSRB010000001">
    <property type="protein sequence ID" value="MDP9862444.1"/>
    <property type="molecule type" value="Genomic_DNA"/>
</dbReference>
<dbReference type="Proteomes" id="UP001230426">
    <property type="component" value="Unassembled WGS sequence"/>
</dbReference>
<organism evidence="1 2">
    <name type="scientific">Streptosporangium brasiliense</name>
    <dbReference type="NCBI Taxonomy" id="47480"/>
    <lineage>
        <taxon>Bacteria</taxon>
        <taxon>Bacillati</taxon>
        <taxon>Actinomycetota</taxon>
        <taxon>Actinomycetes</taxon>
        <taxon>Streptosporangiales</taxon>
        <taxon>Streptosporangiaceae</taxon>
        <taxon>Streptosporangium</taxon>
    </lineage>
</organism>
<gene>
    <name evidence="1" type="ORF">J2S55_001703</name>
</gene>
<keyword evidence="2" id="KW-1185">Reference proteome</keyword>